<evidence type="ECO:0000313" key="2">
    <source>
        <dbReference type="EMBL" id="KAL3808222.1"/>
    </source>
</evidence>
<evidence type="ECO:0000313" key="3">
    <source>
        <dbReference type="EMBL" id="KAL3811963.1"/>
    </source>
</evidence>
<reference evidence="3 4" key="1">
    <citation type="submission" date="2024-10" db="EMBL/GenBank/DDBJ databases">
        <title>Updated reference genomes for cyclostephanoid diatoms.</title>
        <authorList>
            <person name="Roberts W.R."/>
            <person name="Alverson A.J."/>
        </authorList>
    </citation>
    <scope>NUCLEOTIDE SEQUENCE [LARGE SCALE GENOMIC DNA]</scope>
    <source>
        <strain evidence="3 4">AJA228-03</strain>
    </source>
</reference>
<accession>A0ABD3RGG0</accession>
<dbReference type="AlphaFoldDB" id="A0ABD3RGG0"/>
<dbReference type="EMBL" id="JALLPB020000530">
    <property type="protein sequence ID" value="KAL3808222.1"/>
    <property type="molecule type" value="Genomic_DNA"/>
</dbReference>
<evidence type="ECO:0000313" key="4">
    <source>
        <dbReference type="Proteomes" id="UP001530377"/>
    </source>
</evidence>
<gene>
    <name evidence="2" type="ORF">ACHAXA_006325</name>
    <name evidence="3" type="ORF">ACHAXA_011290</name>
</gene>
<dbReference type="EMBL" id="JALLPB020000224">
    <property type="protein sequence ID" value="KAL3811963.1"/>
    <property type="molecule type" value="Genomic_DNA"/>
</dbReference>
<proteinExistence type="predicted"/>
<feature type="non-terminal residue" evidence="3">
    <location>
        <position position="1"/>
    </location>
</feature>
<sequence>SGAACYWSPYPGWTWIPSWFDSAEKSGACTYRCEKEFSHGRKTDDEGVGKPVFPTQSRRSSHDEIASEPKALTLTPSYSVVGHPAFKIYRFRLPHLFLPLLDHIVEGCANHANSLPTGWMTHLYSLTKQDVALRDVPGMYEASRPIMHYIKRAIERMYEVETVRFDRNQPHVLKYSAEDKSKHTGVELHHDKCDVTANIMLSKSNAYSGVRMEYGEFILHPGNLVHGGADIVSGERYLMILFAHTR</sequence>
<protein>
    <recommendedName>
        <fullName evidence="5">Fe2OG dioxygenase domain-containing protein</fullName>
    </recommendedName>
</protein>
<evidence type="ECO:0008006" key="5">
    <source>
        <dbReference type="Google" id="ProtNLM"/>
    </source>
</evidence>
<evidence type="ECO:0000256" key="1">
    <source>
        <dbReference type="SAM" id="MobiDB-lite"/>
    </source>
</evidence>
<dbReference type="Proteomes" id="UP001530377">
    <property type="component" value="Unassembled WGS sequence"/>
</dbReference>
<feature type="region of interest" description="Disordered" evidence="1">
    <location>
        <begin position="40"/>
        <end position="65"/>
    </location>
</feature>
<name>A0ABD3RGG0_9STRA</name>
<keyword evidence="4" id="KW-1185">Reference proteome</keyword>
<comment type="caution">
    <text evidence="3">The sequence shown here is derived from an EMBL/GenBank/DDBJ whole genome shotgun (WGS) entry which is preliminary data.</text>
</comment>
<organism evidence="3 4">
    <name type="scientific">Cyclostephanos tholiformis</name>
    <dbReference type="NCBI Taxonomy" id="382380"/>
    <lineage>
        <taxon>Eukaryota</taxon>
        <taxon>Sar</taxon>
        <taxon>Stramenopiles</taxon>
        <taxon>Ochrophyta</taxon>
        <taxon>Bacillariophyta</taxon>
        <taxon>Coscinodiscophyceae</taxon>
        <taxon>Thalassiosirophycidae</taxon>
        <taxon>Stephanodiscales</taxon>
        <taxon>Stephanodiscaceae</taxon>
        <taxon>Cyclostephanos</taxon>
    </lineage>
</organism>